<accession>A0A6G1JYU0</accession>
<gene>
    <name evidence="3" type="ORF">K504DRAFT_448694</name>
</gene>
<evidence type="ECO:0000313" key="3">
    <source>
        <dbReference type="EMBL" id="KAF2705650.1"/>
    </source>
</evidence>
<proteinExistence type="predicted"/>
<sequence length="239" mass="25778">MPTLIGMAFVAFFACLDSTVGPGPSSIGSDLTILTHNYLYTESAYLQRQAELVPLSCHLGTASPRQVALIVLRTSQSFKTTDTGCATIRETLWSPRNNATRLDFLRYLDYGAADELGLCWFGGTGCRATATEGKIQTVSCNARLPTLCAQSVPMSSPSTSDIAPKRQIAIKLSRKKTAMLWLHGGGLTVETGSHATFESGNMASRGDVVAVAINYCRSTFGFFALDNVTLRGKMGWMIE</sequence>
<dbReference type="OrthoDB" id="408631at2759"/>
<feature type="chain" id="PRO_5026343757" description="Carboxylesterase type B domain-containing protein" evidence="1">
    <location>
        <begin position="19"/>
        <end position="239"/>
    </location>
</feature>
<organism evidence="3 4">
    <name type="scientific">Pleomassaria siparia CBS 279.74</name>
    <dbReference type="NCBI Taxonomy" id="1314801"/>
    <lineage>
        <taxon>Eukaryota</taxon>
        <taxon>Fungi</taxon>
        <taxon>Dikarya</taxon>
        <taxon>Ascomycota</taxon>
        <taxon>Pezizomycotina</taxon>
        <taxon>Dothideomycetes</taxon>
        <taxon>Pleosporomycetidae</taxon>
        <taxon>Pleosporales</taxon>
        <taxon>Pleomassariaceae</taxon>
        <taxon>Pleomassaria</taxon>
    </lineage>
</organism>
<dbReference type="Proteomes" id="UP000799428">
    <property type="component" value="Unassembled WGS sequence"/>
</dbReference>
<dbReference type="SUPFAM" id="SSF53474">
    <property type="entry name" value="alpha/beta-Hydrolases"/>
    <property type="match status" value="1"/>
</dbReference>
<dbReference type="Gene3D" id="3.40.50.1820">
    <property type="entry name" value="alpha/beta hydrolase"/>
    <property type="match status" value="1"/>
</dbReference>
<dbReference type="Pfam" id="PF00135">
    <property type="entry name" value="COesterase"/>
    <property type="match status" value="1"/>
</dbReference>
<keyword evidence="1" id="KW-0732">Signal</keyword>
<name>A0A6G1JYU0_9PLEO</name>
<keyword evidence="4" id="KW-1185">Reference proteome</keyword>
<evidence type="ECO:0000256" key="1">
    <source>
        <dbReference type="SAM" id="SignalP"/>
    </source>
</evidence>
<dbReference type="AlphaFoldDB" id="A0A6G1JYU0"/>
<dbReference type="EMBL" id="MU005778">
    <property type="protein sequence ID" value="KAF2705650.1"/>
    <property type="molecule type" value="Genomic_DNA"/>
</dbReference>
<reference evidence="3" key="1">
    <citation type="journal article" date="2020" name="Stud. Mycol.">
        <title>101 Dothideomycetes genomes: a test case for predicting lifestyles and emergence of pathogens.</title>
        <authorList>
            <person name="Haridas S."/>
            <person name="Albert R."/>
            <person name="Binder M."/>
            <person name="Bloem J."/>
            <person name="Labutti K."/>
            <person name="Salamov A."/>
            <person name="Andreopoulos B."/>
            <person name="Baker S."/>
            <person name="Barry K."/>
            <person name="Bills G."/>
            <person name="Bluhm B."/>
            <person name="Cannon C."/>
            <person name="Castanera R."/>
            <person name="Culley D."/>
            <person name="Daum C."/>
            <person name="Ezra D."/>
            <person name="Gonzalez J."/>
            <person name="Henrissat B."/>
            <person name="Kuo A."/>
            <person name="Liang C."/>
            <person name="Lipzen A."/>
            <person name="Lutzoni F."/>
            <person name="Magnuson J."/>
            <person name="Mondo S."/>
            <person name="Nolan M."/>
            <person name="Ohm R."/>
            <person name="Pangilinan J."/>
            <person name="Park H.-J."/>
            <person name="Ramirez L."/>
            <person name="Alfaro M."/>
            <person name="Sun H."/>
            <person name="Tritt A."/>
            <person name="Yoshinaga Y."/>
            <person name="Zwiers L.-H."/>
            <person name="Turgeon B."/>
            <person name="Goodwin S."/>
            <person name="Spatafora J."/>
            <person name="Crous P."/>
            <person name="Grigoriev I."/>
        </authorList>
    </citation>
    <scope>NUCLEOTIDE SEQUENCE</scope>
    <source>
        <strain evidence="3">CBS 279.74</strain>
    </source>
</reference>
<dbReference type="InterPro" id="IPR002018">
    <property type="entry name" value="CarbesteraseB"/>
</dbReference>
<protein>
    <recommendedName>
        <fullName evidence="2">Carboxylesterase type B domain-containing protein</fullName>
    </recommendedName>
</protein>
<feature type="domain" description="Carboxylesterase type B" evidence="2">
    <location>
        <begin position="167"/>
        <end position="236"/>
    </location>
</feature>
<feature type="signal peptide" evidence="1">
    <location>
        <begin position="1"/>
        <end position="18"/>
    </location>
</feature>
<dbReference type="InterPro" id="IPR029058">
    <property type="entry name" value="AB_hydrolase_fold"/>
</dbReference>
<evidence type="ECO:0000259" key="2">
    <source>
        <dbReference type="Pfam" id="PF00135"/>
    </source>
</evidence>
<evidence type="ECO:0000313" key="4">
    <source>
        <dbReference type="Proteomes" id="UP000799428"/>
    </source>
</evidence>